<evidence type="ECO:0000256" key="1">
    <source>
        <dbReference type="SAM" id="MobiDB-lite"/>
    </source>
</evidence>
<reference evidence="2 3" key="1">
    <citation type="submission" date="2015-07" db="EMBL/GenBank/DDBJ databases">
        <title>Comparative genomics of the Sigatoka disease complex on banana suggests a link between parallel evolutionary changes in Pseudocercospora fijiensis and Pseudocercospora eumusae and increased virulence on the banana host.</title>
        <authorList>
            <person name="Chang T.-C."/>
            <person name="Salvucci A."/>
            <person name="Crous P.W."/>
            <person name="Stergiopoulos I."/>
        </authorList>
    </citation>
    <scope>NUCLEOTIDE SEQUENCE [LARGE SCALE GENOMIC DNA]</scope>
    <source>
        <strain evidence="2 3">CBS 116634</strain>
    </source>
</reference>
<proteinExistence type="predicted"/>
<evidence type="ECO:0000313" key="2">
    <source>
        <dbReference type="EMBL" id="KXT09960.1"/>
    </source>
</evidence>
<keyword evidence="3" id="KW-1185">Reference proteome</keyword>
<dbReference type="Proteomes" id="UP000073492">
    <property type="component" value="Unassembled WGS sequence"/>
</dbReference>
<sequence>MAELDPQMPQQAAVVLAKQAAELSADDQLAKLTDDWAVSMEELGFDEQNALCKKIAECSGGSTSLTDTCSCHTSIWRTRERQNDPVRFTKDAQTMEPVDGIRTEFGKTTKVQHHPVLPHRFTGPIDKISFDIQHRPVLPQRFTAPIDKISFDIQHRPVLPHRFTGPIDKIGFDITRDKLKSSRDLDKQSSKAVPSSMDVSDEGTWYAARDLIGYSGEYVDAQRHLTVGKSVPGYWKISCAYCCKYIAPWGPYSKHLLSLRLTTASVLHLPPVVEKGAEAETSEMMDKGRGHDGDDDMTAEDWINEMDPNGAHEHEVEQDDDVDYKVDDKNPGSDFQWLRNAQSELDQI</sequence>
<accession>A0A139I5D6</accession>
<comment type="caution">
    <text evidence="2">The sequence shown here is derived from an EMBL/GenBank/DDBJ whole genome shotgun (WGS) entry which is preliminary data.</text>
</comment>
<evidence type="ECO:0000313" key="3">
    <source>
        <dbReference type="Proteomes" id="UP000073492"/>
    </source>
</evidence>
<dbReference type="AlphaFoldDB" id="A0A139I5D6"/>
<name>A0A139I5D6_9PEZI</name>
<gene>
    <name evidence="2" type="ORF">AC579_10267</name>
</gene>
<feature type="compositionally biased region" description="Acidic residues" evidence="1">
    <location>
        <begin position="293"/>
        <end position="304"/>
    </location>
</feature>
<organism evidence="2 3">
    <name type="scientific">Pseudocercospora musae</name>
    <dbReference type="NCBI Taxonomy" id="113226"/>
    <lineage>
        <taxon>Eukaryota</taxon>
        <taxon>Fungi</taxon>
        <taxon>Dikarya</taxon>
        <taxon>Ascomycota</taxon>
        <taxon>Pezizomycotina</taxon>
        <taxon>Dothideomycetes</taxon>
        <taxon>Dothideomycetidae</taxon>
        <taxon>Mycosphaerellales</taxon>
        <taxon>Mycosphaerellaceae</taxon>
        <taxon>Pseudocercospora</taxon>
    </lineage>
</organism>
<feature type="region of interest" description="Disordered" evidence="1">
    <location>
        <begin position="277"/>
        <end position="348"/>
    </location>
</feature>
<dbReference type="EMBL" id="LFZO01000295">
    <property type="protein sequence ID" value="KXT09960.1"/>
    <property type="molecule type" value="Genomic_DNA"/>
</dbReference>
<feature type="compositionally biased region" description="Polar residues" evidence="1">
    <location>
        <begin position="339"/>
        <end position="348"/>
    </location>
</feature>
<protein>
    <submittedName>
        <fullName evidence="2">Uncharacterized protein</fullName>
    </submittedName>
</protein>